<dbReference type="VEuPathDB" id="AmoebaDB:ACA1_094530"/>
<organism evidence="2 3">
    <name type="scientific">Acanthamoeba castellanii (strain ATCC 30010 / Neff)</name>
    <dbReference type="NCBI Taxonomy" id="1257118"/>
    <lineage>
        <taxon>Eukaryota</taxon>
        <taxon>Amoebozoa</taxon>
        <taxon>Discosea</taxon>
        <taxon>Longamoebia</taxon>
        <taxon>Centramoebida</taxon>
        <taxon>Acanthamoebidae</taxon>
        <taxon>Acanthamoeba</taxon>
    </lineage>
</organism>
<evidence type="ECO:0000313" key="3">
    <source>
        <dbReference type="Proteomes" id="UP000011083"/>
    </source>
</evidence>
<dbReference type="RefSeq" id="XP_004334886.1">
    <property type="nucleotide sequence ID" value="XM_004334838.1"/>
</dbReference>
<dbReference type="GeneID" id="14913414"/>
<feature type="compositionally biased region" description="Pro residues" evidence="1">
    <location>
        <begin position="182"/>
        <end position="193"/>
    </location>
</feature>
<feature type="compositionally biased region" description="Acidic residues" evidence="1">
    <location>
        <begin position="216"/>
        <end position="233"/>
    </location>
</feature>
<protein>
    <submittedName>
        <fullName evidence="2">Uncharacterized protein</fullName>
    </submittedName>
</protein>
<evidence type="ECO:0000313" key="2">
    <source>
        <dbReference type="EMBL" id="ELR12873.1"/>
    </source>
</evidence>
<dbReference type="KEGG" id="acan:ACA1_094530"/>
<proteinExistence type="predicted"/>
<gene>
    <name evidence="2" type="ORF">ACA1_094530</name>
</gene>
<reference evidence="2 3" key="1">
    <citation type="journal article" date="2013" name="Genome Biol.">
        <title>Genome of Acanthamoeba castellanii highlights extensive lateral gene transfer and early evolution of tyrosine kinase signaling.</title>
        <authorList>
            <person name="Clarke M."/>
            <person name="Lohan A.J."/>
            <person name="Liu B."/>
            <person name="Lagkouvardos I."/>
            <person name="Roy S."/>
            <person name="Zafar N."/>
            <person name="Bertelli C."/>
            <person name="Schilde C."/>
            <person name="Kianianmomeni A."/>
            <person name="Burglin T.R."/>
            <person name="Frech C."/>
            <person name="Turcotte B."/>
            <person name="Kopec K.O."/>
            <person name="Synnott J.M."/>
            <person name="Choo C."/>
            <person name="Paponov I."/>
            <person name="Finkler A."/>
            <person name="Soon Heng Tan C."/>
            <person name="Hutchins A.P."/>
            <person name="Weinmeier T."/>
            <person name="Rattei T."/>
            <person name="Chu J.S."/>
            <person name="Gimenez G."/>
            <person name="Irimia M."/>
            <person name="Rigden D.J."/>
            <person name="Fitzpatrick D.A."/>
            <person name="Lorenzo-Morales J."/>
            <person name="Bateman A."/>
            <person name="Chiu C.H."/>
            <person name="Tang P."/>
            <person name="Hegemann P."/>
            <person name="Fromm H."/>
            <person name="Raoult D."/>
            <person name="Greub G."/>
            <person name="Miranda-Saavedra D."/>
            <person name="Chen N."/>
            <person name="Nash P."/>
            <person name="Ginger M.L."/>
            <person name="Horn M."/>
            <person name="Schaap P."/>
            <person name="Caler L."/>
            <person name="Loftus B."/>
        </authorList>
    </citation>
    <scope>NUCLEOTIDE SEQUENCE [LARGE SCALE GENOMIC DNA]</scope>
    <source>
        <strain evidence="2 3">Neff</strain>
    </source>
</reference>
<accession>L8GJE5</accession>
<feature type="region of interest" description="Disordered" evidence="1">
    <location>
        <begin position="173"/>
        <end position="234"/>
    </location>
</feature>
<dbReference type="EMBL" id="KB008103">
    <property type="protein sequence ID" value="ELR12873.1"/>
    <property type="molecule type" value="Genomic_DNA"/>
</dbReference>
<name>L8GJE5_ACACF</name>
<keyword evidence="3" id="KW-1185">Reference proteome</keyword>
<sequence length="436" mass="48357">MEGIRWRRMVCAWVDCPERAGMTTPLRETPSLSLQAAQGEAGVGYFLACGVCGGWVLPCESCGALKEGEEGSNDDACNERGEEGWAWCGKCGYPNILAPTARARHGLDPVPLWPITPTRTRAAQRAIGEGAHARTLVALLEVRAGVRRSLALKRKSSPSTTAVAGGYPKRHCIATDRHHPRTPPPPPPPPELPLGPRALHHPPNSTLGGDQKPAEEAEEDEKQQEQEQEEGQTDAEARAYGRLWAYADPAMRLRDNDVLRAYSPLHRLSRFTATHLQLLETLYADDLRLETGHARSLTGRTWVTCMMLVATAFQREPVLSSAAWRHPRLSRWGCGHWASWQLNQRADRSTWWQVNATLHQHLFTHKSQAISREEMVQVLLAHINVEVGRISMAAGATDHDKVVHAQSCIPIWLRAHQSLSSALECPQGVIYFGQKK</sequence>
<dbReference type="AlphaFoldDB" id="L8GJE5"/>
<dbReference type="Proteomes" id="UP000011083">
    <property type="component" value="Unassembled WGS sequence"/>
</dbReference>
<evidence type="ECO:0000256" key="1">
    <source>
        <dbReference type="SAM" id="MobiDB-lite"/>
    </source>
</evidence>